<organism evidence="1 2">
    <name type="scientific">Hibiscus syriacus</name>
    <name type="common">Rose of Sharon</name>
    <dbReference type="NCBI Taxonomy" id="106335"/>
    <lineage>
        <taxon>Eukaryota</taxon>
        <taxon>Viridiplantae</taxon>
        <taxon>Streptophyta</taxon>
        <taxon>Embryophyta</taxon>
        <taxon>Tracheophyta</taxon>
        <taxon>Spermatophyta</taxon>
        <taxon>Magnoliopsida</taxon>
        <taxon>eudicotyledons</taxon>
        <taxon>Gunneridae</taxon>
        <taxon>Pentapetalae</taxon>
        <taxon>rosids</taxon>
        <taxon>malvids</taxon>
        <taxon>Malvales</taxon>
        <taxon>Malvaceae</taxon>
        <taxon>Malvoideae</taxon>
        <taxon>Hibiscus</taxon>
    </lineage>
</organism>
<evidence type="ECO:0000313" key="1">
    <source>
        <dbReference type="EMBL" id="KAE8670890.1"/>
    </source>
</evidence>
<proteinExistence type="predicted"/>
<sequence length="109" mass="12018">MVVGLELEKKPYLGCHMYSGQIRTVIPASTFQDDYGTEVMDLVASVKCILCQITDEHYVSQAMSAYPQAPFPELVFIPLALYLEVCKVFECVTMGTEKGFVAKRGEAAG</sequence>
<dbReference type="AlphaFoldDB" id="A0A6A2XM44"/>
<protein>
    <submittedName>
        <fullName evidence="1">Uncharacterized protein</fullName>
    </submittedName>
</protein>
<dbReference type="EMBL" id="VEPZ02001491">
    <property type="protein sequence ID" value="KAE8670890.1"/>
    <property type="molecule type" value="Genomic_DNA"/>
</dbReference>
<accession>A0A6A2XM44</accession>
<name>A0A6A2XM44_HIBSY</name>
<comment type="caution">
    <text evidence="1">The sequence shown here is derived from an EMBL/GenBank/DDBJ whole genome shotgun (WGS) entry which is preliminary data.</text>
</comment>
<reference evidence="1" key="1">
    <citation type="submission" date="2019-09" db="EMBL/GenBank/DDBJ databases">
        <title>Draft genome information of white flower Hibiscus syriacus.</title>
        <authorList>
            <person name="Kim Y.-M."/>
        </authorList>
    </citation>
    <scope>NUCLEOTIDE SEQUENCE [LARGE SCALE GENOMIC DNA]</scope>
    <source>
        <strain evidence="1">YM2019G1</strain>
    </source>
</reference>
<evidence type="ECO:0000313" key="2">
    <source>
        <dbReference type="Proteomes" id="UP000436088"/>
    </source>
</evidence>
<dbReference type="Proteomes" id="UP000436088">
    <property type="component" value="Unassembled WGS sequence"/>
</dbReference>
<keyword evidence="2" id="KW-1185">Reference proteome</keyword>
<gene>
    <name evidence="1" type="ORF">F3Y22_tig00112044pilonHSYRG00064</name>
</gene>